<organism evidence="2 3">
    <name type="scientific">Pseudoteredinibacter isoporae</name>
    <dbReference type="NCBI Taxonomy" id="570281"/>
    <lineage>
        <taxon>Bacteria</taxon>
        <taxon>Pseudomonadati</taxon>
        <taxon>Pseudomonadota</taxon>
        <taxon>Gammaproteobacteria</taxon>
        <taxon>Cellvibrionales</taxon>
        <taxon>Cellvibrionaceae</taxon>
        <taxon>Pseudoteredinibacter</taxon>
    </lineage>
</organism>
<proteinExistence type="predicted"/>
<dbReference type="Pfam" id="PF07883">
    <property type="entry name" value="Cupin_2"/>
    <property type="match status" value="1"/>
</dbReference>
<dbReference type="InterPro" id="IPR011051">
    <property type="entry name" value="RmlC_Cupin_sf"/>
</dbReference>
<feature type="domain" description="Cupin type-2" evidence="1">
    <location>
        <begin position="48"/>
        <end position="93"/>
    </location>
</feature>
<keyword evidence="3" id="KW-1185">Reference proteome</keyword>
<dbReference type="SUPFAM" id="SSF51182">
    <property type="entry name" value="RmlC-like cupins"/>
    <property type="match status" value="1"/>
</dbReference>
<evidence type="ECO:0000313" key="2">
    <source>
        <dbReference type="EMBL" id="MBB6521132.1"/>
    </source>
</evidence>
<protein>
    <submittedName>
        <fullName evidence="2">Ethanolamine utilization protein EutQ (Cupin superfamily)</fullName>
    </submittedName>
</protein>
<reference evidence="2 3" key="1">
    <citation type="submission" date="2020-08" db="EMBL/GenBank/DDBJ databases">
        <title>Genomic Encyclopedia of Type Strains, Phase IV (KMG-IV): sequencing the most valuable type-strain genomes for metagenomic binning, comparative biology and taxonomic classification.</title>
        <authorList>
            <person name="Goeker M."/>
        </authorList>
    </citation>
    <scope>NUCLEOTIDE SEQUENCE [LARGE SCALE GENOMIC DNA]</scope>
    <source>
        <strain evidence="2 3">DSM 22368</strain>
    </source>
</reference>
<dbReference type="InterPro" id="IPR013096">
    <property type="entry name" value="Cupin_2"/>
</dbReference>
<gene>
    <name evidence="2" type="ORF">HNR48_001410</name>
</gene>
<evidence type="ECO:0000259" key="1">
    <source>
        <dbReference type="Pfam" id="PF07883"/>
    </source>
</evidence>
<comment type="caution">
    <text evidence="2">The sequence shown here is derived from an EMBL/GenBank/DDBJ whole genome shotgun (WGS) entry which is preliminary data.</text>
</comment>
<dbReference type="Gene3D" id="2.60.120.10">
    <property type="entry name" value="Jelly Rolls"/>
    <property type="match status" value="1"/>
</dbReference>
<dbReference type="InterPro" id="IPR014710">
    <property type="entry name" value="RmlC-like_jellyroll"/>
</dbReference>
<accession>A0A7X0MXN2</accession>
<dbReference type="Proteomes" id="UP000528457">
    <property type="component" value="Unassembled WGS sequence"/>
</dbReference>
<dbReference type="InParanoid" id="A0A7X0MXN2"/>
<name>A0A7X0MXN2_9GAMM</name>
<dbReference type="EMBL" id="JACHHT010000001">
    <property type="protein sequence ID" value="MBB6521132.1"/>
    <property type="molecule type" value="Genomic_DNA"/>
</dbReference>
<dbReference type="RefSeq" id="WP_166849346.1">
    <property type="nucleotide sequence ID" value="NZ_JAAONY010000001.1"/>
</dbReference>
<evidence type="ECO:0000313" key="3">
    <source>
        <dbReference type="Proteomes" id="UP000528457"/>
    </source>
</evidence>
<dbReference type="AlphaFoldDB" id="A0A7X0MXN2"/>
<sequence length="109" mass="11479">MKIYPTRNISTDSLDIAELFNLCGKKQGSDLQVGVAGFPLNLRHPAEGMAAHEQDEISIILEGEFTVETEGGVFTCKAGDVTYIPAGEAHASSSSTGGKVFYVLFGPGA</sequence>